<name>A0A0C2JJU8_THEKT</name>
<dbReference type="EMBL" id="JWZT01002320">
    <property type="protein sequence ID" value="KII69663.1"/>
    <property type="molecule type" value="Genomic_DNA"/>
</dbReference>
<proteinExistence type="predicted"/>
<dbReference type="AlphaFoldDB" id="A0A0C2JJU8"/>
<sequence>MELMESLDLNEYNVLELVQDLDFGFKSTEFSRRERSISILVEFVLIHPEPNTFDQLSMFLISKLDDRTNIVSVALRGLCFMFIKQIPNEEVITFLLNPAHLQKMNLGFLRYEEVVNCFIILERCILNINLSIFKDQILEMILFTLNDVTNLKILKAALVLINVLKNNCRAQGINLELSDSGFTTLKSFYPFNAVRVFQDENIDLTKIFIKTMSLFNDKFIQILEIAPNHMLSDKIFIRIDSFALVHAVYSNIVPDDFRNEWERFVDITRNIWSIVIAPLTEAVIKSADLSTYDYPVRLTMLLQMTTTIYKLGKFSEFTEFKKSLNALRFAYQIDSIGSLSKFLTIFNYCDQDLFNMHRNNVFQYLVDDKTVVDERYVEILRDFYRDGNFDDTQVVKIVSRVMDNDLKIETIKITCPNHLNVLCELWFFEYFENVENFTRMALLVSEISNLFKFITSKRIRAIFDAILHSRIYENFIDLKNDEAKLFLRMIKTFLHKNSLVRYIWDSFKNLFKIWLTLSNFTQPIHPETTNILCEIFQQFFHCFMGNTKNSKLLDDLNIQWPIEFDVFDSEARLIVLCFVIKRMGKVSQIDLLRFMCMNIEPHIANNLIFIISNFVINSELSPRAVQDVIQELCLKNQVSINLKLGLLKCFIIRSGSIATSIDFVYTKLGLLSKLDSWDDELFKYIIPGLNDKPDSISSYSWSIYIQIVCIHILKLSEDFLELSEGNPQKIVIFFKIIDFVNVSLLPTNVSLNLPRIWTFLSHVLTMKGPNEFNFELFARDLIKHSTNIGEGADILIECVVDRLNYLRSIKTFNSIYLLQVLRLIRKIANEESLKKFKYPILKVMKHYSSHHKRIVRTEAMRGLNEYYMSNL</sequence>
<dbReference type="Proteomes" id="UP000031668">
    <property type="component" value="Unassembled WGS sequence"/>
</dbReference>
<keyword evidence="2" id="KW-1185">Reference proteome</keyword>
<organism evidence="1 2">
    <name type="scientific">Thelohanellus kitauei</name>
    <name type="common">Myxosporean</name>
    <dbReference type="NCBI Taxonomy" id="669202"/>
    <lineage>
        <taxon>Eukaryota</taxon>
        <taxon>Metazoa</taxon>
        <taxon>Cnidaria</taxon>
        <taxon>Myxozoa</taxon>
        <taxon>Myxosporea</taxon>
        <taxon>Bivalvulida</taxon>
        <taxon>Platysporina</taxon>
        <taxon>Myxobolidae</taxon>
        <taxon>Thelohanellus</taxon>
    </lineage>
</organism>
<gene>
    <name evidence="1" type="ORF">RF11_07259</name>
</gene>
<evidence type="ECO:0000313" key="1">
    <source>
        <dbReference type="EMBL" id="KII69663.1"/>
    </source>
</evidence>
<dbReference type="OrthoDB" id="10642714at2759"/>
<reference evidence="1 2" key="1">
    <citation type="journal article" date="2014" name="Genome Biol. Evol.">
        <title>The genome of the myxosporean Thelohanellus kitauei shows adaptations to nutrient acquisition within its fish host.</title>
        <authorList>
            <person name="Yang Y."/>
            <person name="Xiong J."/>
            <person name="Zhou Z."/>
            <person name="Huo F."/>
            <person name="Miao W."/>
            <person name="Ran C."/>
            <person name="Liu Y."/>
            <person name="Zhang J."/>
            <person name="Feng J."/>
            <person name="Wang M."/>
            <person name="Wang M."/>
            <person name="Wang L."/>
            <person name="Yao B."/>
        </authorList>
    </citation>
    <scope>NUCLEOTIDE SEQUENCE [LARGE SCALE GENOMIC DNA]</scope>
    <source>
        <strain evidence="1">Wuqing</strain>
    </source>
</reference>
<evidence type="ECO:0000313" key="2">
    <source>
        <dbReference type="Proteomes" id="UP000031668"/>
    </source>
</evidence>
<comment type="caution">
    <text evidence="1">The sequence shown here is derived from an EMBL/GenBank/DDBJ whole genome shotgun (WGS) entry which is preliminary data.</text>
</comment>
<protein>
    <submittedName>
        <fullName evidence="1">Uncharacterized protein</fullName>
    </submittedName>
</protein>
<accession>A0A0C2JJU8</accession>